<dbReference type="EMBL" id="CP011074">
    <property type="protein sequence ID" value="AKF92705.1"/>
    <property type="molecule type" value="Genomic_DNA"/>
</dbReference>
<protein>
    <recommendedName>
        <fullName evidence="9">DNA 5'-3' helicase</fullName>
        <ecNumber evidence="9">5.6.2.3</ecNumber>
    </recommendedName>
</protein>
<reference evidence="12" key="1">
    <citation type="submission" date="2015-03" db="EMBL/GenBank/DDBJ databases">
        <title>MIGS Cultured Bacterial/Archaeal sample from Brevibacillus laterosporus.</title>
        <authorList>
            <person name="Zeng D."/>
            <person name="Zhu L."/>
            <person name="Dong G."/>
            <person name="Ye W."/>
            <person name="Ren D."/>
            <person name="Wu L."/>
            <person name="Xu J."/>
            <person name="Li G."/>
            <person name="Guo L."/>
        </authorList>
    </citation>
    <scope>NUCLEOTIDE SEQUENCE</scope>
    <source>
        <strain evidence="12">B9</strain>
    </source>
</reference>
<keyword evidence="2" id="KW-0235">DNA replication</keyword>
<dbReference type="SUPFAM" id="SSF48024">
    <property type="entry name" value="N-terminal domain of DnaB helicase"/>
    <property type="match status" value="1"/>
</dbReference>
<organism evidence="12">
    <name type="scientific">Brevibacillus laterosporus</name>
    <name type="common">Bacillus laterosporus</name>
    <dbReference type="NCBI Taxonomy" id="1465"/>
    <lineage>
        <taxon>Bacteria</taxon>
        <taxon>Bacillati</taxon>
        <taxon>Bacillota</taxon>
        <taxon>Bacilli</taxon>
        <taxon>Bacillales</taxon>
        <taxon>Paenibacillaceae</taxon>
        <taxon>Brevibacillus</taxon>
    </lineage>
</organism>
<dbReference type="InterPro" id="IPR036185">
    <property type="entry name" value="DNA_heli_DnaB-like_N_sf"/>
</dbReference>
<dbReference type="AlphaFoldDB" id="A0A0F7EEQ3"/>
<dbReference type="PANTHER" id="PTHR30153">
    <property type="entry name" value="REPLICATIVE DNA HELICASE DNAB"/>
    <property type="match status" value="1"/>
</dbReference>
<comment type="similarity">
    <text evidence="1">Belongs to the helicase family. DnaB subfamily.</text>
</comment>
<dbReference type="RefSeq" id="WP_051870386.1">
    <property type="nucleotide sequence ID" value="NZ_CP011074.1"/>
</dbReference>
<dbReference type="PANTHER" id="PTHR30153:SF2">
    <property type="entry name" value="REPLICATIVE DNA HELICASE"/>
    <property type="match status" value="1"/>
</dbReference>
<evidence type="ECO:0000256" key="4">
    <source>
        <dbReference type="ARBA" id="ARBA00022801"/>
    </source>
</evidence>
<dbReference type="GO" id="GO:0006260">
    <property type="term" value="P:DNA replication"/>
    <property type="evidence" value="ECO:0007669"/>
    <property type="project" value="UniProtKB-KW"/>
</dbReference>
<proteinExistence type="inferred from homology"/>
<dbReference type="InterPro" id="IPR007694">
    <property type="entry name" value="DNA_helicase_DnaB-like_C"/>
</dbReference>
<evidence type="ECO:0000256" key="1">
    <source>
        <dbReference type="ARBA" id="ARBA00008428"/>
    </source>
</evidence>
<dbReference type="SUPFAM" id="SSF52540">
    <property type="entry name" value="P-loop containing nucleoside triphosphate hydrolases"/>
    <property type="match status" value="1"/>
</dbReference>
<keyword evidence="8" id="KW-0413">Isomerase</keyword>
<evidence type="ECO:0000259" key="11">
    <source>
        <dbReference type="PROSITE" id="PS51199"/>
    </source>
</evidence>
<dbReference type="GO" id="GO:0003677">
    <property type="term" value="F:DNA binding"/>
    <property type="evidence" value="ECO:0007669"/>
    <property type="project" value="UniProtKB-KW"/>
</dbReference>
<dbReference type="InterPro" id="IPR027417">
    <property type="entry name" value="P-loop_NTPase"/>
</dbReference>
<keyword evidence="7" id="KW-0238">DNA-binding</keyword>
<dbReference type="GO" id="GO:0016787">
    <property type="term" value="F:hydrolase activity"/>
    <property type="evidence" value="ECO:0007669"/>
    <property type="project" value="UniProtKB-KW"/>
</dbReference>
<comment type="catalytic activity">
    <reaction evidence="10">
        <text>ATP + H2O = ADP + phosphate + H(+)</text>
        <dbReference type="Rhea" id="RHEA:13065"/>
        <dbReference type="ChEBI" id="CHEBI:15377"/>
        <dbReference type="ChEBI" id="CHEBI:15378"/>
        <dbReference type="ChEBI" id="CHEBI:30616"/>
        <dbReference type="ChEBI" id="CHEBI:43474"/>
        <dbReference type="ChEBI" id="CHEBI:456216"/>
        <dbReference type="EC" id="5.6.2.3"/>
    </reaction>
</comment>
<dbReference type="GO" id="GO:0005829">
    <property type="term" value="C:cytosol"/>
    <property type="evidence" value="ECO:0007669"/>
    <property type="project" value="TreeGrafter"/>
</dbReference>
<keyword evidence="3" id="KW-0547">Nucleotide-binding</keyword>
<evidence type="ECO:0000256" key="8">
    <source>
        <dbReference type="ARBA" id="ARBA00023235"/>
    </source>
</evidence>
<sequence>MNLNGNDTNVDIMAEQSILGAVLLKQSALDEITFLEPRDFSIDSHQKLFEVMRYMDSNSIPIDIVTVTTEYLNLNKLADPKFVTYITELAGACPSAANVKHYAKLLKSKAIRRRGKQALNEALLLSEENYESDEEYYSAVESVLSNLRPNDTGKMQHVKDFREEYFEHLSKEPDSLKSGFIGFDDWAGGVRRGWLYVLAGRPSAGKTAKLLQMLQNIAGEGKGAVFLWSQEMGRTQIMDRLVSSTCEINYKRFISKKFEPGDKEKIALAYNYLEKLPIFVQDSSGITIDEVYSTAKNFVRRGGKLAAVAVDYLQIMSIPQKNGERRDQAIGRVTTTAKRIARELDCCFIMLSQMTRDSESAVKPQLSHLKESSSIEQDADVVEFLWHDPNDVDTGGKVIQSFIAKGRDTGVNDFRLLFKGWIQRFTWLPNLTGGGSSGKKNKK</sequence>
<evidence type="ECO:0000256" key="9">
    <source>
        <dbReference type="ARBA" id="ARBA00044969"/>
    </source>
</evidence>
<dbReference type="EC" id="5.6.2.3" evidence="9"/>
<feature type="domain" description="SF4 helicase" evidence="11">
    <location>
        <begin position="169"/>
        <end position="432"/>
    </location>
</feature>
<dbReference type="GO" id="GO:0005524">
    <property type="term" value="F:ATP binding"/>
    <property type="evidence" value="ECO:0007669"/>
    <property type="project" value="UniProtKB-KW"/>
</dbReference>
<evidence type="ECO:0000256" key="10">
    <source>
        <dbReference type="ARBA" id="ARBA00048954"/>
    </source>
</evidence>
<dbReference type="Pfam" id="PF00772">
    <property type="entry name" value="DnaB"/>
    <property type="match status" value="1"/>
</dbReference>
<dbReference type="Pfam" id="PF03796">
    <property type="entry name" value="DnaB_C"/>
    <property type="match status" value="1"/>
</dbReference>
<evidence type="ECO:0000256" key="3">
    <source>
        <dbReference type="ARBA" id="ARBA00022741"/>
    </source>
</evidence>
<dbReference type="GO" id="GO:0043139">
    <property type="term" value="F:5'-3' DNA helicase activity"/>
    <property type="evidence" value="ECO:0007669"/>
    <property type="project" value="UniProtKB-EC"/>
</dbReference>
<dbReference type="InterPro" id="IPR016136">
    <property type="entry name" value="DNA_helicase_N/primase_C"/>
</dbReference>
<evidence type="ECO:0000256" key="5">
    <source>
        <dbReference type="ARBA" id="ARBA00022806"/>
    </source>
</evidence>
<dbReference type="PROSITE" id="PS51199">
    <property type="entry name" value="SF4_HELICASE"/>
    <property type="match status" value="1"/>
</dbReference>
<dbReference type="Gene3D" id="3.40.50.300">
    <property type="entry name" value="P-loop containing nucleotide triphosphate hydrolases"/>
    <property type="match status" value="1"/>
</dbReference>
<accession>A0A0F7EEQ3</accession>
<evidence type="ECO:0000256" key="6">
    <source>
        <dbReference type="ARBA" id="ARBA00022840"/>
    </source>
</evidence>
<keyword evidence="4" id="KW-0378">Hydrolase</keyword>
<gene>
    <name evidence="12" type="ORF">EX87_02695</name>
</gene>
<evidence type="ECO:0000313" key="12">
    <source>
        <dbReference type="EMBL" id="AKF92705.1"/>
    </source>
</evidence>
<keyword evidence="6" id="KW-0067">ATP-binding</keyword>
<evidence type="ECO:0000256" key="7">
    <source>
        <dbReference type="ARBA" id="ARBA00023125"/>
    </source>
</evidence>
<dbReference type="Gene3D" id="1.10.860.10">
    <property type="entry name" value="DNAb Helicase, Chain A"/>
    <property type="match status" value="1"/>
</dbReference>
<keyword evidence="5 12" id="KW-0347">Helicase</keyword>
<name>A0A0F7EEQ3_BRELA</name>
<dbReference type="InterPro" id="IPR007693">
    <property type="entry name" value="DNA_helicase_DnaB-like_N"/>
</dbReference>
<evidence type="ECO:0000256" key="2">
    <source>
        <dbReference type="ARBA" id="ARBA00022705"/>
    </source>
</evidence>